<proteinExistence type="predicted"/>
<dbReference type="RefSeq" id="WP_185132861.1">
    <property type="nucleotide sequence ID" value="NZ_JACJVO010000045.1"/>
</dbReference>
<comment type="caution">
    <text evidence="1">The sequence shown here is derived from an EMBL/GenBank/DDBJ whole genome shotgun (WGS) entry which is preliminary data.</text>
</comment>
<organism evidence="1 2">
    <name type="scientific">Cohnella zeiphila</name>
    <dbReference type="NCBI Taxonomy" id="2761120"/>
    <lineage>
        <taxon>Bacteria</taxon>
        <taxon>Bacillati</taxon>
        <taxon>Bacillota</taxon>
        <taxon>Bacilli</taxon>
        <taxon>Bacillales</taxon>
        <taxon>Paenibacillaceae</taxon>
        <taxon>Cohnella</taxon>
    </lineage>
</organism>
<name>A0A7X0SSK8_9BACL</name>
<sequence>MDGLRFFEESGLTTLLEETKRCLEAKGLHLESGGEYRLRLRQLFERFQNGFAAGSERVSGSIRFDPASFVRITA</sequence>
<reference evidence="1 2" key="1">
    <citation type="submission" date="2020-08" db="EMBL/GenBank/DDBJ databases">
        <title>Cohnella phylogeny.</title>
        <authorList>
            <person name="Dunlap C."/>
        </authorList>
    </citation>
    <scope>NUCLEOTIDE SEQUENCE [LARGE SCALE GENOMIC DNA]</scope>
    <source>
        <strain evidence="1 2">CBP 2801</strain>
    </source>
</reference>
<accession>A0A7X0SSK8</accession>
<dbReference type="Proteomes" id="UP000564644">
    <property type="component" value="Unassembled WGS sequence"/>
</dbReference>
<protein>
    <submittedName>
        <fullName evidence="1">Uncharacterized protein</fullName>
    </submittedName>
</protein>
<dbReference type="AlphaFoldDB" id="A0A7X0SSK8"/>
<dbReference type="EMBL" id="JACJVO010000045">
    <property type="protein sequence ID" value="MBB6735206.1"/>
    <property type="molecule type" value="Genomic_DNA"/>
</dbReference>
<keyword evidence="2" id="KW-1185">Reference proteome</keyword>
<evidence type="ECO:0000313" key="2">
    <source>
        <dbReference type="Proteomes" id="UP000564644"/>
    </source>
</evidence>
<gene>
    <name evidence="1" type="ORF">H7C18_30270</name>
</gene>
<evidence type="ECO:0000313" key="1">
    <source>
        <dbReference type="EMBL" id="MBB6735206.1"/>
    </source>
</evidence>